<feature type="compositionally biased region" description="Low complexity" evidence="2">
    <location>
        <begin position="386"/>
        <end position="395"/>
    </location>
</feature>
<feature type="region of interest" description="Disordered" evidence="2">
    <location>
        <begin position="784"/>
        <end position="838"/>
    </location>
</feature>
<feature type="compositionally biased region" description="Polar residues" evidence="2">
    <location>
        <begin position="786"/>
        <end position="807"/>
    </location>
</feature>
<feature type="compositionally biased region" description="Low complexity" evidence="2">
    <location>
        <begin position="406"/>
        <end position="418"/>
    </location>
</feature>
<feature type="compositionally biased region" description="Low complexity" evidence="2">
    <location>
        <begin position="500"/>
        <end position="517"/>
    </location>
</feature>
<proteinExistence type="predicted"/>
<organism evidence="3 4">
    <name type="scientific">Rhodotorula toruloides</name>
    <name type="common">Yeast</name>
    <name type="synonym">Rhodosporidium toruloides</name>
    <dbReference type="NCBI Taxonomy" id="5286"/>
    <lineage>
        <taxon>Eukaryota</taxon>
        <taxon>Fungi</taxon>
        <taxon>Dikarya</taxon>
        <taxon>Basidiomycota</taxon>
        <taxon>Pucciniomycotina</taxon>
        <taxon>Microbotryomycetes</taxon>
        <taxon>Sporidiobolales</taxon>
        <taxon>Sporidiobolaceae</taxon>
        <taxon>Rhodotorula</taxon>
    </lineage>
</organism>
<gene>
    <name evidence="3" type="ORF">Rt10032_c13g5160</name>
</gene>
<accession>A0A511KL92</accession>
<feature type="region of interest" description="Disordered" evidence="2">
    <location>
        <begin position="500"/>
        <end position="676"/>
    </location>
</feature>
<feature type="compositionally biased region" description="Basic and acidic residues" evidence="2">
    <location>
        <begin position="257"/>
        <end position="271"/>
    </location>
</feature>
<name>A0A511KL92_RHOTO</name>
<feature type="coiled-coil region" evidence="1">
    <location>
        <begin position="710"/>
        <end position="756"/>
    </location>
</feature>
<feature type="compositionally biased region" description="Gly residues" evidence="2">
    <location>
        <begin position="282"/>
        <end position="295"/>
    </location>
</feature>
<feature type="compositionally biased region" description="Low complexity" evidence="2">
    <location>
        <begin position="436"/>
        <end position="454"/>
    </location>
</feature>
<feature type="compositionally biased region" description="Pro residues" evidence="2">
    <location>
        <begin position="633"/>
        <end position="647"/>
    </location>
</feature>
<reference evidence="3 4" key="1">
    <citation type="submission" date="2019-07" db="EMBL/GenBank/DDBJ databases">
        <title>Rhodotorula toruloides NBRC10032 genome sequencing.</title>
        <authorList>
            <person name="Shida Y."/>
            <person name="Takaku H."/>
            <person name="Ogasawara W."/>
            <person name="Mori K."/>
        </authorList>
    </citation>
    <scope>NUCLEOTIDE SEQUENCE [LARGE SCALE GENOMIC DNA]</scope>
    <source>
        <strain evidence="3 4">NBRC10032</strain>
    </source>
</reference>
<feature type="region of interest" description="Disordered" evidence="2">
    <location>
        <begin position="231"/>
        <end position="454"/>
    </location>
</feature>
<dbReference type="EMBL" id="BJWK01000013">
    <property type="protein sequence ID" value="GEM11143.1"/>
    <property type="molecule type" value="Genomic_DNA"/>
</dbReference>
<keyword evidence="1" id="KW-0175">Coiled coil</keyword>
<evidence type="ECO:0000256" key="1">
    <source>
        <dbReference type="SAM" id="Coils"/>
    </source>
</evidence>
<feature type="compositionally biased region" description="Low complexity" evidence="2">
    <location>
        <begin position="340"/>
        <end position="365"/>
    </location>
</feature>
<feature type="compositionally biased region" description="Low complexity" evidence="2">
    <location>
        <begin position="525"/>
        <end position="546"/>
    </location>
</feature>
<feature type="compositionally biased region" description="Pro residues" evidence="2">
    <location>
        <begin position="65"/>
        <end position="75"/>
    </location>
</feature>
<feature type="compositionally biased region" description="Basic residues" evidence="2">
    <location>
        <begin position="80"/>
        <end position="89"/>
    </location>
</feature>
<comment type="caution">
    <text evidence="3">The sequence shown here is derived from an EMBL/GenBank/DDBJ whole genome shotgun (WGS) entry which is preliminary data.</text>
</comment>
<feature type="compositionally biased region" description="Pro residues" evidence="2">
    <location>
        <begin position="115"/>
        <end position="124"/>
    </location>
</feature>
<protein>
    <submittedName>
        <fullName evidence="3">Uncharacterized protein</fullName>
    </submittedName>
</protein>
<feature type="compositionally biased region" description="Pro residues" evidence="2">
    <location>
        <begin position="246"/>
        <end position="256"/>
    </location>
</feature>
<evidence type="ECO:0000313" key="4">
    <source>
        <dbReference type="Proteomes" id="UP000321518"/>
    </source>
</evidence>
<evidence type="ECO:0000313" key="3">
    <source>
        <dbReference type="EMBL" id="GEM11143.1"/>
    </source>
</evidence>
<dbReference type="OrthoDB" id="2138242at2759"/>
<feature type="compositionally biased region" description="Polar residues" evidence="2">
    <location>
        <begin position="667"/>
        <end position="676"/>
    </location>
</feature>
<dbReference type="Proteomes" id="UP000321518">
    <property type="component" value="Unassembled WGS sequence"/>
</dbReference>
<feature type="compositionally biased region" description="Low complexity" evidence="2">
    <location>
        <begin position="599"/>
        <end position="609"/>
    </location>
</feature>
<feature type="compositionally biased region" description="Basic and acidic residues" evidence="2">
    <location>
        <begin position="369"/>
        <end position="385"/>
    </location>
</feature>
<evidence type="ECO:0000256" key="2">
    <source>
        <dbReference type="SAM" id="MobiDB-lite"/>
    </source>
</evidence>
<feature type="region of interest" description="Disordered" evidence="2">
    <location>
        <begin position="1"/>
        <end position="136"/>
    </location>
</feature>
<feature type="compositionally biased region" description="Low complexity" evidence="2">
    <location>
        <begin position="41"/>
        <end position="59"/>
    </location>
</feature>
<feature type="compositionally biased region" description="Polar residues" evidence="2">
    <location>
        <begin position="315"/>
        <end position="339"/>
    </location>
</feature>
<sequence length="838" mass="86458">MAASPAVQAPTRPPSLPSLAATFGPFPSPSQLAHQHHTEYPTAPTSASSASSTIESSAPLTPKDYLPPMPSPPPSTTRSSAHKSSHKLKRGDFAVAPIPPFRGARGERRHSTASGPPPPLPPNTPASAVPRSLTKNDRRVSYPSVFAAPSVFSVFSLPAPGPPNRTPVPNGITTGLGIEGVGVGVAGSKEALVVERLGEAPSSGNGGRRGSLKRVLVSDEEDQLAPVVQANGSAHSSGMNGRVPSIPLPLQRPPSLPRHDSATSLDRRRADSSSPKHSLGPNGEGAGGGGRGGGSPTLSNKRPRTRLSPLDSLADTATSILSASAPASSQHNPHNQSTQAPASSSRVPISSLLSGPVSSSATSALEASKAIKEQQQREIDRRREAAGLAAGPAPGSVQAALGKLRAQQQASTAPASTATGGGGLAKRRGHRPPAVATGSSAASASHRRNASTSHAVGPAHDFALHHAPLRSAPAVEIPSVLVGSPLEATFAARAVAAREAPAMRPSASSSGATASSTSKKDSRRQSGGAPTQQQAQPQPPLVSSSSYYIRPNQPLGPGVAFPPAPAPSTSPFGRKDDPKQTGPRLPPISRMTSASRVAQPQPQRQQQQQQPPPPPPPGFSHSSQSALAHLPAYYPPPQHLPHYPPHSPLTSAPLGPAPLTPLYPSHPASTPAPTGSASKQAFLGLFSTFYDSLSDSRVLTHSLDHQVQRANAVLSTLQQAEGQLEALVETRVGEVRREWDEKWRGVEERLERLERSAALGPSDGSAGLEERLVRLERLGDLVAAEQQDQPVGQASRCTSASTDSSIEGGTEGSVMSASVVGGAGSGPGEREDEEMRQA</sequence>
<dbReference type="AlphaFoldDB" id="A0A511KL92"/>